<dbReference type="AlphaFoldDB" id="A0A2D4M384"/>
<dbReference type="EMBL" id="IACM01062654">
    <property type="protein sequence ID" value="LAB27772.1"/>
    <property type="molecule type" value="Transcribed_RNA"/>
</dbReference>
<proteinExistence type="predicted"/>
<sequence length="103" mass="12021">MNSSIWDQKGCSEVPSMDLYHFFYGQFFYENYGVLPKESFFYTPYIYMISLLCGSSNDHHNHHCLLRKTENIKFSLEFTRMEKGCVCVSPVKNVHLSIKFGAS</sequence>
<reference evidence="1" key="1">
    <citation type="submission" date="2017-07" db="EMBL/GenBank/DDBJ databases">
        <authorList>
            <person name="Mikheyev A."/>
            <person name="Grau M."/>
        </authorList>
    </citation>
    <scope>NUCLEOTIDE SEQUENCE</scope>
    <source>
        <tissue evidence="1">Venom_gland</tissue>
    </source>
</reference>
<protein>
    <submittedName>
        <fullName evidence="1">Uncharacterized protein</fullName>
    </submittedName>
</protein>
<reference evidence="1" key="2">
    <citation type="submission" date="2017-11" db="EMBL/GenBank/DDBJ databases">
        <title>Coralsnake Venomics: Analyses of Venom Gland Transcriptomes and Proteomes of Six Brazilian Taxa.</title>
        <authorList>
            <person name="Aird S.D."/>
            <person name="Jorge da Silva N."/>
            <person name="Qiu L."/>
            <person name="Villar-Briones A."/>
            <person name="Aparecida-Saddi V."/>
            <person name="Campos-Telles M.P."/>
            <person name="Grau M."/>
            <person name="Mikheyev A.S."/>
        </authorList>
    </citation>
    <scope>NUCLEOTIDE SEQUENCE</scope>
    <source>
        <tissue evidence="1">Venom_gland</tissue>
    </source>
</reference>
<name>A0A2D4M384_9SAUR</name>
<evidence type="ECO:0000313" key="1">
    <source>
        <dbReference type="EMBL" id="LAB27772.1"/>
    </source>
</evidence>
<accession>A0A2D4M384</accession>
<organism evidence="1">
    <name type="scientific">Micrurus spixii</name>
    <name type="common">Amazon coral snake</name>
    <dbReference type="NCBI Taxonomy" id="129469"/>
    <lineage>
        <taxon>Eukaryota</taxon>
        <taxon>Metazoa</taxon>
        <taxon>Chordata</taxon>
        <taxon>Craniata</taxon>
        <taxon>Vertebrata</taxon>
        <taxon>Euteleostomi</taxon>
        <taxon>Lepidosauria</taxon>
        <taxon>Squamata</taxon>
        <taxon>Bifurcata</taxon>
        <taxon>Unidentata</taxon>
        <taxon>Episquamata</taxon>
        <taxon>Toxicofera</taxon>
        <taxon>Serpentes</taxon>
        <taxon>Colubroidea</taxon>
        <taxon>Elapidae</taxon>
        <taxon>Elapinae</taxon>
        <taxon>Micrurus</taxon>
    </lineage>
</organism>